<name>A0A5N5IAP2_9ROSA</name>
<reference evidence="1 2" key="3">
    <citation type="submission" date="2019-11" db="EMBL/GenBank/DDBJ databases">
        <title>A de novo genome assembly of a pear dwarfing rootstock.</title>
        <authorList>
            <person name="Wang F."/>
            <person name="Wang J."/>
            <person name="Li S."/>
            <person name="Zhang Y."/>
            <person name="Fang M."/>
            <person name="Ma L."/>
            <person name="Zhao Y."/>
            <person name="Jiang S."/>
        </authorList>
    </citation>
    <scope>NUCLEOTIDE SEQUENCE [LARGE SCALE GENOMIC DNA]</scope>
    <source>
        <strain evidence="1">S2</strain>
        <tissue evidence="1">Leaf</tissue>
    </source>
</reference>
<evidence type="ECO:0000313" key="2">
    <source>
        <dbReference type="Proteomes" id="UP000327157"/>
    </source>
</evidence>
<protein>
    <submittedName>
        <fullName evidence="1">MATE efflux family protein 4</fullName>
    </submittedName>
</protein>
<dbReference type="EMBL" id="SMOL01000004">
    <property type="protein sequence ID" value="KAB2635532.1"/>
    <property type="molecule type" value="Genomic_DNA"/>
</dbReference>
<accession>A0A5N5IAP2</accession>
<organism evidence="1 2">
    <name type="scientific">Pyrus ussuriensis x Pyrus communis</name>
    <dbReference type="NCBI Taxonomy" id="2448454"/>
    <lineage>
        <taxon>Eukaryota</taxon>
        <taxon>Viridiplantae</taxon>
        <taxon>Streptophyta</taxon>
        <taxon>Embryophyta</taxon>
        <taxon>Tracheophyta</taxon>
        <taxon>Spermatophyta</taxon>
        <taxon>Magnoliopsida</taxon>
        <taxon>eudicotyledons</taxon>
        <taxon>Gunneridae</taxon>
        <taxon>Pentapetalae</taxon>
        <taxon>rosids</taxon>
        <taxon>fabids</taxon>
        <taxon>Rosales</taxon>
        <taxon>Rosaceae</taxon>
        <taxon>Amygdaloideae</taxon>
        <taxon>Maleae</taxon>
        <taxon>Pyrus</taxon>
    </lineage>
</organism>
<comment type="caution">
    <text evidence="1">The sequence shown here is derived from an EMBL/GenBank/DDBJ whole genome shotgun (WGS) entry which is preliminary data.</text>
</comment>
<sequence length="53" mass="5804">MKRERGVGGTYHMEEMERSRHGVVDFWNVMSLISTAFTGRGSSTELAALGPGC</sequence>
<reference evidence="1 2" key="1">
    <citation type="submission" date="2019-09" db="EMBL/GenBank/DDBJ databases">
        <authorList>
            <person name="Ou C."/>
        </authorList>
    </citation>
    <scope>NUCLEOTIDE SEQUENCE [LARGE SCALE GENOMIC DNA]</scope>
    <source>
        <strain evidence="1">S2</strain>
        <tissue evidence="1">Leaf</tissue>
    </source>
</reference>
<evidence type="ECO:0000313" key="1">
    <source>
        <dbReference type="EMBL" id="KAB2635532.1"/>
    </source>
</evidence>
<dbReference type="AlphaFoldDB" id="A0A5N5IAP2"/>
<gene>
    <name evidence="1" type="ORF">D8674_026066</name>
</gene>
<keyword evidence="2" id="KW-1185">Reference proteome</keyword>
<reference evidence="2" key="2">
    <citation type="submission" date="2019-10" db="EMBL/GenBank/DDBJ databases">
        <title>A de novo genome assembly of a pear dwarfing rootstock.</title>
        <authorList>
            <person name="Wang F."/>
            <person name="Wang J."/>
            <person name="Li S."/>
            <person name="Zhang Y."/>
            <person name="Fang M."/>
            <person name="Ma L."/>
            <person name="Zhao Y."/>
            <person name="Jiang S."/>
        </authorList>
    </citation>
    <scope>NUCLEOTIDE SEQUENCE [LARGE SCALE GENOMIC DNA]</scope>
</reference>
<proteinExistence type="predicted"/>
<dbReference type="Proteomes" id="UP000327157">
    <property type="component" value="Chromosome 5"/>
</dbReference>